<feature type="compositionally biased region" description="Basic residues" evidence="1">
    <location>
        <begin position="163"/>
        <end position="183"/>
    </location>
</feature>
<sequence>MRVGSADVGGEVELVEYQPGADLAWTGVTGIEQRGRWRLRELDPGVTRVTLRIAYQSPGGLTGVLADRLSSGQVRKHVRRTLEGLRKRVEGGRRPARLGPRRPRRFLRPADPRGRRLRGGRAAPAGPSRPAARRRAGPAPLGSVAPRRLCGSRRTPATADRDRRRRRRAQLRRGGTAHHRAGRRAGERRYPRGRARRRALPQPPGHHRGERGVGKAGRRRAVSEHRIRRAADRSGDPQRRGRCGRPRRRVHAAGEAGRSPLIAASLPGLTPAVRRAPRSSA</sequence>
<name>A0A934KEJ9_9BACT</name>
<feature type="compositionally biased region" description="Basic residues" evidence="1">
    <location>
        <begin position="191"/>
        <end position="209"/>
    </location>
</feature>
<feature type="compositionally biased region" description="Basic residues" evidence="1">
    <location>
        <begin position="94"/>
        <end position="107"/>
    </location>
</feature>
<organism evidence="2 3">
    <name type="scientific">Candidatus Amunia macphersoniae</name>
    <dbReference type="NCBI Taxonomy" id="3127014"/>
    <lineage>
        <taxon>Bacteria</taxon>
        <taxon>Bacillati</taxon>
        <taxon>Candidatus Dormiibacterota</taxon>
        <taxon>Candidatus Dormibacteria</taxon>
        <taxon>Candidatus Aeolococcales</taxon>
        <taxon>Candidatus Aeolococcaceae</taxon>
        <taxon>Candidatus Amunia</taxon>
    </lineage>
</organism>
<feature type="compositionally biased region" description="Basic and acidic residues" evidence="1">
    <location>
        <begin position="221"/>
        <end position="239"/>
    </location>
</feature>
<evidence type="ECO:0000313" key="3">
    <source>
        <dbReference type="Proteomes" id="UP000614410"/>
    </source>
</evidence>
<proteinExistence type="predicted"/>
<evidence type="ECO:0000313" key="2">
    <source>
        <dbReference type="EMBL" id="MBJ7608081.1"/>
    </source>
</evidence>
<dbReference type="SUPFAM" id="SSF55961">
    <property type="entry name" value="Bet v1-like"/>
    <property type="match status" value="1"/>
</dbReference>
<dbReference type="InterPro" id="IPR019587">
    <property type="entry name" value="Polyketide_cyclase/dehydratase"/>
</dbReference>
<accession>A0A934KEJ9</accession>
<feature type="region of interest" description="Disordered" evidence="1">
    <location>
        <begin position="85"/>
        <end position="281"/>
    </location>
</feature>
<gene>
    <name evidence="2" type="ORF">JF887_01440</name>
</gene>
<dbReference type="AlphaFoldDB" id="A0A934KEJ9"/>
<dbReference type="Proteomes" id="UP000614410">
    <property type="component" value="Unassembled WGS sequence"/>
</dbReference>
<dbReference type="EMBL" id="JAEKNN010000007">
    <property type="protein sequence ID" value="MBJ7608081.1"/>
    <property type="molecule type" value="Genomic_DNA"/>
</dbReference>
<protein>
    <recommendedName>
        <fullName evidence="4">Coenzyme Q-binding protein COQ10 START domain-containing protein</fullName>
    </recommendedName>
</protein>
<reference evidence="2 3" key="1">
    <citation type="submission" date="2020-10" db="EMBL/GenBank/DDBJ databases">
        <title>Ca. Dormibacterota MAGs.</title>
        <authorList>
            <person name="Montgomery K."/>
        </authorList>
    </citation>
    <scope>NUCLEOTIDE SEQUENCE [LARGE SCALE GENOMIC DNA]</scope>
    <source>
        <strain evidence="2">Mitchell_Peninsula_5</strain>
    </source>
</reference>
<dbReference type="InterPro" id="IPR023393">
    <property type="entry name" value="START-like_dom_sf"/>
</dbReference>
<evidence type="ECO:0000256" key="1">
    <source>
        <dbReference type="SAM" id="MobiDB-lite"/>
    </source>
</evidence>
<evidence type="ECO:0008006" key="4">
    <source>
        <dbReference type="Google" id="ProtNLM"/>
    </source>
</evidence>
<dbReference type="Gene3D" id="3.30.530.20">
    <property type="match status" value="1"/>
</dbReference>
<feature type="compositionally biased region" description="Low complexity" evidence="1">
    <location>
        <begin position="120"/>
        <end position="130"/>
    </location>
</feature>
<comment type="caution">
    <text evidence="2">The sequence shown here is derived from an EMBL/GenBank/DDBJ whole genome shotgun (WGS) entry which is preliminary data.</text>
</comment>
<feature type="compositionally biased region" description="Basic residues" evidence="1">
    <location>
        <begin position="240"/>
        <end position="251"/>
    </location>
</feature>
<dbReference type="Pfam" id="PF10604">
    <property type="entry name" value="Polyketide_cyc2"/>
    <property type="match status" value="1"/>
</dbReference>